<accession>A0AAW0SSS9</accession>
<dbReference type="Proteomes" id="UP001487740">
    <property type="component" value="Unassembled WGS sequence"/>
</dbReference>
<comment type="caution">
    <text evidence="2">The sequence shown here is derived from an EMBL/GenBank/DDBJ whole genome shotgun (WGS) entry which is preliminary data.</text>
</comment>
<evidence type="ECO:0000313" key="3">
    <source>
        <dbReference type="Proteomes" id="UP001487740"/>
    </source>
</evidence>
<feature type="compositionally biased region" description="Low complexity" evidence="1">
    <location>
        <begin position="1"/>
        <end position="19"/>
    </location>
</feature>
<evidence type="ECO:0000256" key="1">
    <source>
        <dbReference type="SAM" id="MobiDB-lite"/>
    </source>
</evidence>
<feature type="compositionally biased region" description="Basic and acidic residues" evidence="1">
    <location>
        <begin position="58"/>
        <end position="67"/>
    </location>
</feature>
<gene>
    <name evidence="2" type="ORF">O3P69_014056</name>
</gene>
<evidence type="ECO:0000313" key="2">
    <source>
        <dbReference type="EMBL" id="KAK8377847.1"/>
    </source>
</evidence>
<dbReference type="AlphaFoldDB" id="A0AAW0SSS9"/>
<reference evidence="2 3" key="1">
    <citation type="submission" date="2023-03" db="EMBL/GenBank/DDBJ databases">
        <title>High-quality genome of Scylla paramamosain provides insights in environmental adaptation.</title>
        <authorList>
            <person name="Zhang L."/>
        </authorList>
    </citation>
    <scope>NUCLEOTIDE SEQUENCE [LARGE SCALE GENOMIC DNA]</scope>
    <source>
        <strain evidence="2">LZ_2023a</strain>
        <tissue evidence="2">Muscle</tissue>
    </source>
</reference>
<sequence>MAVCSSASTATTSTTTTSSTPPPPAAPDTLAPPPRDPVCIQGEEAPAGTCDRQQQQQKQERLLKTREAPATLRLGSRRTAAPETLATRR</sequence>
<feature type="compositionally biased region" description="Pro residues" evidence="1">
    <location>
        <begin position="20"/>
        <end position="36"/>
    </location>
</feature>
<dbReference type="EMBL" id="JARAKH010000047">
    <property type="protein sequence ID" value="KAK8377847.1"/>
    <property type="molecule type" value="Genomic_DNA"/>
</dbReference>
<organism evidence="2 3">
    <name type="scientific">Scylla paramamosain</name>
    <name type="common">Mud crab</name>
    <dbReference type="NCBI Taxonomy" id="85552"/>
    <lineage>
        <taxon>Eukaryota</taxon>
        <taxon>Metazoa</taxon>
        <taxon>Ecdysozoa</taxon>
        <taxon>Arthropoda</taxon>
        <taxon>Crustacea</taxon>
        <taxon>Multicrustacea</taxon>
        <taxon>Malacostraca</taxon>
        <taxon>Eumalacostraca</taxon>
        <taxon>Eucarida</taxon>
        <taxon>Decapoda</taxon>
        <taxon>Pleocyemata</taxon>
        <taxon>Brachyura</taxon>
        <taxon>Eubrachyura</taxon>
        <taxon>Portunoidea</taxon>
        <taxon>Portunidae</taxon>
        <taxon>Portuninae</taxon>
        <taxon>Scylla</taxon>
    </lineage>
</organism>
<protein>
    <submittedName>
        <fullName evidence="2">Uncharacterized protein</fullName>
    </submittedName>
</protein>
<proteinExistence type="predicted"/>
<feature type="region of interest" description="Disordered" evidence="1">
    <location>
        <begin position="1"/>
        <end position="89"/>
    </location>
</feature>
<name>A0AAW0SSS9_SCYPA</name>
<keyword evidence="3" id="KW-1185">Reference proteome</keyword>